<evidence type="ECO:0000259" key="1">
    <source>
        <dbReference type="Pfam" id="PF13378"/>
    </source>
</evidence>
<organism evidence="2 3">
    <name type="scientific">Compostibacter hankyongensis</name>
    <dbReference type="NCBI Taxonomy" id="1007089"/>
    <lineage>
        <taxon>Bacteria</taxon>
        <taxon>Pseudomonadati</taxon>
        <taxon>Bacteroidota</taxon>
        <taxon>Chitinophagia</taxon>
        <taxon>Chitinophagales</taxon>
        <taxon>Chitinophagaceae</taxon>
        <taxon>Compostibacter</taxon>
    </lineage>
</organism>
<name>A0ABP8G9K1_9BACT</name>
<accession>A0ABP8G9K1</accession>
<dbReference type="Proteomes" id="UP001501207">
    <property type="component" value="Unassembled WGS sequence"/>
</dbReference>
<gene>
    <name evidence="2" type="ORF">GCM10023143_34110</name>
</gene>
<dbReference type="Pfam" id="PF13378">
    <property type="entry name" value="MR_MLE_C"/>
    <property type="match status" value="1"/>
</dbReference>
<dbReference type="RefSeq" id="WP_344981652.1">
    <property type="nucleotide sequence ID" value="NZ_BAABFN010000022.1"/>
</dbReference>
<evidence type="ECO:0000313" key="2">
    <source>
        <dbReference type="EMBL" id="GAA4320145.1"/>
    </source>
</evidence>
<protein>
    <recommendedName>
        <fullName evidence="1">Enolase C-terminal domain-containing protein</fullName>
    </recommendedName>
</protein>
<dbReference type="Gene3D" id="3.20.20.120">
    <property type="entry name" value="Enolase-like C-terminal domain"/>
    <property type="match status" value="1"/>
</dbReference>
<proteinExistence type="predicted"/>
<reference evidence="3" key="1">
    <citation type="journal article" date="2019" name="Int. J. Syst. Evol. Microbiol.">
        <title>The Global Catalogue of Microorganisms (GCM) 10K type strain sequencing project: providing services to taxonomists for standard genome sequencing and annotation.</title>
        <authorList>
            <consortium name="The Broad Institute Genomics Platform"/>
            <consortium name="The Broad Institute Genome Sequencing Center for Infectious Disease"/>
            <person name="Wu L."/>
            <person name="Ma J."/>
        </authorList>
    </citation>
    <scope>NUCLEOTIDE SEQUENCE [LARGE SCALE GENOMIC DNA]</scope>
    <source>
        <strain evidence="3">JCM 17664</strain>
    </source>
</reference>
<sequence>MNHPDKHIPAPAGQERILKITAARSAVEEEALLRPFGFKGSHLSRLWQTAVQLKSDNGHTAVGLGVQSVLWSDPEVCAAHSETAGNTLMYDITRKALELLEGISFTHPMELLDTIFDTLYAYGQRITGRTDLRRTFVLNALVPVDNAAWLLYARENNLTGFDAMVPGSCRPALSARNSRIAAVPVVGYDTPDDTLLALLDEGHFFLKIKMGHPGAPADMLEKDKARISQIHRLAGTRDTPETPDGKIRYYLDANGRYPNKDLLRQLLDHVSAIGALEQVALLEEPFPEHYEAGVSDLGVRIAADESAHTDTDLAARIRMGYGAVALKAIAKTLSMTLKMAGLAHREGLPCFCADLTVNPVLVEWNKNVAARLAPFPGLQTSLLEANGHQHYKDWDRLCSYNPAKDASWTEARQGSFALDEQYYRESGGIFKRSEHYENLFSR</sequence>
<feature type="domain" description="Enolase C-terminal" evidence="1">
    <location>
        <begin position="198"/>
        <end position="370"/>
    </location>
</feature>
<evidence type="ECO:0000313" key="3">
    <source>
        <dbReference type="Proteomes" id="UP001501207"/>
    </source>
</evidence>
<keyword evidence="3" id="KW-1185">Reference proteome</keyword>
<dbReference type="InterPro" id="IPR029017">
    <property type="entry name" value="Enolase-like_N"/>
</dbReference>
<dbReference type="InterPro" id="IPR036849">
    <property type="entry name" value="Enolase-like_C_sf"/>
</dbReference>
<dbReference type="InterPro" id="IPR029065">
    <property type="entry name" value="Enolase_C-like"/>
</dbReference>
<dbReference type="EMBL" id="BAABFN010000022">
    <property type="protein sequence ID" value="GAA4320145.1"/>
    <property type="molecule type" value="Genomic_DNA"/>
</dbReference>
<dbReference type="SUPFAM" id="SSF54826">
    <property type="entry name" value="Enolase N-terminal domain-like"/>
    <property type="match status" value="1"/>
</dbReference>
<comment type="caution">
    <text evidence="2">The sequence shown here is derived from an EMBL/GenBank/DDBJ whole genome shotgun (WGS) entry which is preliminary data.</text>
</comment>
<dbReference type="SUPFAM" id="SSF51604">
    <property type="entry name" value="Enolase C-terminal domain-like"/>
    <property type="match status" value="1"/>
</dbReference>